<proteinExistence type="predicted"/>
<evidence type="ECO:0000313" key="2">
    <source>
        <dbReference type="Proteomes" id="UP001497680"/>
    </source>
</evidence>
<organism evidence="1 2">
    <name type="scientific">Hypoxylon rubiginosum</name>
    <dbReference type="NCBI Taxonomy" id="110542"/>
    <lineage>
        <taxon>Eukaryota</taxon>
        <taxon>Fungi</taxon>
        <taxon>Dikarya</taxon>
        <taxon>Ascomycota</taxon>
        <taxon>Pezizomycotina</taxon>
        <taxon>Sordariomycetes</taxon>
        <taxon>Xylariomycetidae</taxon>
        <taxon>Xylariales</taxon>
        <taxon>Hypoxylaceae</taxon>
        <taxon>Hypoxylon</taxon>
    </lineage>
</organism>
<dbReference type="Proteomes" id="UP001497680">
    <property type="component" value="Unassembled WGS sequence"/>
</dbReference>
<evidence type="ECO:0000313" key="1">
    <source>
        <dbReference type="EMBL" id="KAI6083333.1"/>
    </source>
</evidence>
<comment type="caution">
    <text evidence="1">The sequence shown here is derived from an EMBL/GenBank/DDBJ whole genome shotgun (WGS) entry which is preliminary data.</text>
</comment>
<protein>
    <submittedName>
        <fullName evidence="1">Uncharacterized protein</fullName>
    </submittedName>
</protein>
<keyword evidence="2" id="KW-1185">Reference proteome</keyword>
<name>A0ACC0CSQ0_9PEZI</name>
<dbReference type="EMBL" id="MU394354">
    <property type="protein sequence ID" value="KAI6083333.1"/>
    <property type="molecule type" value="Genomic_DNA"/>
</dbReference>
<sequence length="463" mass="52084">MLALTPADDTSPFIVTTPTNQSVENGRKFIRSHAMRGKNRKRPPPRPASWINGTYLGSESSLKENQLSVPARVGHEFSCIACPPELSPALLDIIWKFRRATSLPEFSLTSDRAKNSWLEPIVSDVACFHFTLFIAKTYQDFQIQGQKESSQSALIHFIKALGILQQRLASGEDEASICDSTILVIVGLITAAISLGDFDAASKHMKGLHQIVALRGGILAFRLNKKLQAKILRADLAVALSTGYKPLFLSDSISWGSYIAPKRRLFNSGVSTRDQNSVWDIKPFLSGLDERLRLTWDDLSEFTRAANIATQCKRTIDEDLYQEVMISIHYRLVNLCFDAGTMDEVIRLALLAFASNIFLQWCDVRTRYQNLTEYLRTALFLLNEGSDVIPAQIVLWLYIIGRISVLDEADQVWFRPALATVLQSMKLKSWDEVRLLLKSILWIDVLLDPPAKQMVTSTMAWDS</sequence>
<reference evidence="1 2" key="1">
    <citation type="journal article" date="2022" name="New Phytol.">
        <title>Ecological generalism drives hyperdiversity of secondary metabolite gene clusters in xylarialean endophytes.</title>
        <authorList>
            <person name="Franco M.E.E."/>
            <person name="Wisecaver J.H."/>
            <person name="Arnold A.E."/>
            <person name="Ju Y.M."/>
            <person name="Slot J.C."/>
            <person name="Ahrendt S."/>
            <person name="Moore L.P."/>
            <person name="Eastman K.E."/>
            <person name="Scott K."/>
            <person name="Konkel Z."/>
            <person name="Mondo S.J."/>
            <person name="Kuo A."/>
            <person name="Hayes R.D."/>
            <person name="Haridas S."/>
            <person name="Andreopoulos B."/>
            <person name="Riley R."/>
            <person name="LaButti K."/>
            <person name="Pangilinan J."/>
            <person name="Lipzen A."/>
            <person name="Amirebrahimi M."/>
            <person name="Yan J."/>
            <person name="Adam C."/>
            <person name="Keymanesh K."/>
            <person name="Ng V."/>
            <person name="Louie K."/>
            <person name="Northen T."/>
            <person name="Drula E."/>
            <person name="Henrissat B."/>
            <person name="Hsieh H.M."/>
            <person name="Youens-Clark K."/>
            <person name="Lutzoni F."/>
            <person name="Miadlikowska J."/>
            <person name="Eastwood D.C."/>
            <person name="Hamelin R.C."/>
            <person name="Grigoriev I.V."/>
            <person name="U'Ren J.M."/>
        </authorList>
    </citation>
    <scope>NUCLEOTIDE SEQUENCE [LARGE SCALE GENOMIC DNA]</scope>
    <source>
        <strain evidence="1 2">ER1909</strain>
    </source>
</reference>
<accession>A0ACC0CSQ0</accession>
<gene>
    <name evidence="1" type="ORF">F4821DRAFT_194566</name>
</gene>